<organism evidence="1 2">
    <name type="scientific">Enterococcus mundtii</name>
    <dbReference type="NCBI Taxonomy" id="53346"/>
    <lineage>
        <taxon>Bacteria</taxon>
        <taxon>Bacillati</taxon>
        <taxon>Bacillota</taxon>
        <taxon>Bacilli</taxon>
        <taxon>Lactobacillales</taxon>
        <taxon>Enterococcaceae</taxon>
        <taxon>Enterococcus</taxon>
    </lineage>
</organism>
<gene>
    <name evidence="1" type="ORF">EM151A_1457</name>
</gene>
<dbReference type="EMBL" id="AP019810">
    <property type="protein sequence ID" value="BBM14662.1"/>
    <property type="molecule type" value="Genomic_DNA"/>
</dbReference>
<dbReference type="Proteomes" id="UP000509460">
    <property type="component" value="Chromosome"/>
</dbReference>
<evidence type="ECO:0000313" key="2">
    <source>
        <dbReference type="Proteomes" id="UP000509460"/>
    </source>
</evidence>
<proteinExistence type="predicted"/>
<sequence length="672" mass="73555">MFNSLIDSYSAVLRKFKGKDIVATINEEVNIERLKTMYEGYEGDRIIEVRFIDPRRFTAQQRNFIYALIGDIFIDTGTPTDFWKEFFYFRFEGVTGRKISLKDESDTTVSDVNILANIILDFIFEHHIPFKEGYEILPANQEYYLYKCITKRVCCICGRTGADIDHFDKALGRRKRKKIDHSDYTFAALCRIHHTEKHKEVAQTPETMFQETIQANRYIPTGKETGKGLSEGINQSNADVELAAKAIGMIPENTIQAEMTTEKTKESGTEVGRGIAQGIDSSQEAVQQSAKAVADTPNNELSSHMNQGIYAEYGQAVGEGLATGIAATSPVVVAEVNKLVDQMVKQTDIGIKNMTVSFNQVVPDVANALSALPMVASNSMNSMNMSFQSGSQVQLATVKALNSNLIRTFTNTPSEFQSIGRDIMSRLNSGMMAESSRVVATSRNISNRIVQSFNQLPNQMQMTGRNAISSLNSGMNSSVRQPILTASRTSSAVVSAFSGLPNQLNGVGRDAMAGLNAGLNAGTASVLATANRIANQVAATMKSALDINSPSKVMANEVGRWIPEGVAAGIEKYAGVVYQEIDNLSAGMLKITTPEVALGSARMWRELSNEKISQTIVHQSSSVDMAELARVLNSRPIKVNSILDGEKISSTFDQSLGRQMYKRQYTGGVGFA</sequence>
<reference evidence="1 2" key="1">
    <citation type="submission" date="2019-07" db="EMBL/GenBank/DDBJ databases">
        <title>antibiotic susceptibility of plant-derived lactic acid bacteria.</title>
        <authorList>
            <person name="Sugiyama M."/>
            <person name="Noda M."/>
        </authorList>
    </citation>
    <scope>NUCLEOTIDE SEQUENCE [LARGE SCALE GENOMIC DNA]</scope>
    <source>
        <strain evidence="1 2">15-1A</strain>
    </source>
</reference>
<name>A0AAI8WDM9_ENTMU</name>
<accession>A0AAI8WDM9</accession>
<evidence type="ECO:0000313" key="1">
    <source>
        <dbReference type="EMBL" id="BBM14662.1"/>
    </source>
</evidence>
<dbReference type="AlphaFoldDB" id="A0AAI8WDM9"/>
<dbReference type="InterPro" id="IPR041242">
    <property type="entry name" value="HNHc_6"/>
</dbReference>
<dbReference type="Pfam" id="PF16784">
    <property type="entry name" value="HNHc_6"/>
    <property type="match status" value="1"/>
</dbReference>
<protein>
    <submittedName>
        <fullName evidence="1">Tail protein</fullName>
    </submittedName>
</protein>